<protein>
    <recommendedName>
        <fullName evidence="3">DUF3566 domain-containing protein</fullName>
    </recommendedName>
</protein>
<accession>A0ABN2GW06</accession>
<dbReference type="RefSeq" id="WP_344310592.1">
    <property type="nucleotide sequence ID" value="NZ_BAAANY010000009.1"/>
</dbReference>
<reference evidence="4 5" key="1">
    <citation type="journal article" date="2019" name="Int. J. Syst. Evol. Microbiol.">
        <title>The Global Catalogue of Microorganisms (GCM) 10K type strain sequencing project: providing services to taxonomists for standard genome sequencing and annotation.</title>
        <authorList>
            <consortium name="The Broad Institute Genomics Platform"/>
            <consortium name="The Broad Institute Genome Sequencing Center for Infectious Disease"/>
            <person name="Wu L."/>
            <person name="Ma J."/>
        </authorList>
    </citation>
    <scope>NUCLEOTIDE SEQUENCE [LARGE SCALE GENOMIC DNA]</scope>
    <source>
        <strain evidence="4 5">JCM 14718</strain>
    </source>
</reference>
<evidence type="ECO:0000256" key="1">
    <source>
        <dbReference type="SAM" id="MobiDB-lite"/>
    </source>
</evidence>
<dbReference type="EMBL" id="BAAANY010000009">
    <property type="protein sequence ID" value="GAA1677733.1"/>
    <property type="molecule type" value="Genomic_DNA"/>
</dbReference>
<feature type="domain" description="DUF3566" evidence="3">
    <location>
        <begin position="205"/>
        <end position="322"/>
    </location>
</feature>
<evidence type="ECO:0000313" key="5">
    <source>
        <dbReference type="Proteomes" id="UP001500618"/>
    </source>
</evidence>
<feature type="compositionally biased region" description="Polar residues" evidence="1">
    <location>
        <begin position="77"/>
        <end position="87"/>
    </location>
</feature>
<dbReference type="Pfam" id="PF12089">
    <property type="entry name" value="DUF3566"/>
    <property type="match status" value="1"/>
</dbReference>
<evidence type="ECO:0000313" key="4">
    <source>
        <dbReference type="EMBL" id="GAA1677733.1"/>
    </source>
</evidence>
<dbReference type="InterPro" id="IPR021949">
    <property type="entry name" value="DUF3566_TM"/>
</dbReference>
<feature type="compositionally biased region" description="Low complexity" evidence="1">
    <location>
        <begin position="172"/>
        <end position="183"/>
    </location>
</feature>
<feature type="region of interest" description="Disordered" evidence="1">
    <location>
        <begin position="1"/>
        <end position="183"/>
    </location>
</feature>
<evidence type="ECO:0000259" key="3">
    <source>
        <dbReference type="Pfam" id="PF12089"/>
    </source>
</evidence>
<keyword evidence="2" id="KW-0812">Transmembrane</keyword>
<feature type="compositionally biased region" description="Low complexity" evidence="1">
    <location>
        <begin position="13"/>
        <end position="24"/>
    </location>
</feature>
<gene>
    <name evidence="4" type="ORF">GCM10009765_28790</name>
</gene>
<feature type="compositionally biased region" description="Gly residues" evidence="1">
    <location>
        <begin position="1"/>
        <end position="12"/>
    </location>
</feature>
<keyword evidence="2" id="KW-0472">Membrane</keyword>
<comment type="caution">
    <text evidence="4">The sequence shown here is derived from an EMBL/GenBank/DDBJ whole genome shotgun (WGS) entry which is preliminary data.</text>
</comment>
<feature type="transmembrane region" description="Helical" evidence="2">
    <location>
        <begin position="223"/>
        <end position="246"/>
    </location>
</feature>
<proteinExistence type="predicted"/>
<keyword evidence="5" id="KW-1185">Reference proteome</keyword>
<feature type="compositionally biased region" description="Low complexity" evidence="1">
    <location>
        <begin position="44"/>
        <end position="73"/>
    </location>
</feature>
<organism evidence="4 5">
    <name type="scientific">Fodinicola feengrottensis</name>
    <dbReference type="NCBI Taxonomy" id="435914"/>
    <lineage>
        <taxon>Bacteria</taxon>
        <taxon>Bacillati</taxon>
        <taxon>Actinomycetota</taxon>
        <taxon>Actinomycetes</taxon>
        <taxon>Mycobacteriales</taxon>
        <taxon>Fodinicola</taxon>
    </lineage>
</organism>
<dbReference type="Proteomes" id="UP001500618">
    <property type="component" value="Unassembled WGS sequence"/>
</dbReference>
<feature type="compositionally biased region" description="Low complexity" evidence="1">
    <location>
        <begin position="99"/>
        <end position="123"/>
    </location>
</feature>
<evidence type="ECO:0000256" key="2">
    <source>
        <dbReference type="SAM" id="Phobius"/>
    </source>
</evidence>
<name>A0ABN2GW06_9ACTN</name>
<feature type="transmembrane region" description="Helical" evidence="2">
    <location>
        <begin position="279"/>
        <end position="306"/>
    </location>
</feature>
<sequence>MSDGTPSGGGHPVVGRAAVGKAAGSQIGTSGTQTDETKDDTAVSTPTSGASSNGTSPSNSSSSDSNAPSSEAGRASVPSTATQTINVPSAFGGNGSRPGGSSYLGGDSTSSSGSSYGSSNYGDGYDDRPDTDAPSSGAGNYGFNDPNAPSYGIPPSAGASSSIGTSYGPDPAGATGTASVGASNPLGRAVRSAKSTMQAAAARGPRRARLQLRRIDPWSVLKFSLAVSGVLLIVFVVATTALYVVLWSMGVFDDVNSTIKTFTAGDSTSGASFSISPQLVIGGAAVIGLINVVLFSALATIGSFIYNVCADLVGGIEITLAERD</sequence>
<keyword evidence="2" id="KW-1133">Transmembrane helix</keyword>